<keyword evidence="2" id="KW-1185">Reference proteome</keyword>
<dbReference type="STRING" id="656914.SAMN00017405_0686"/>
<name>A0A1W1V9N0_DESTI</name>
<dbReference type="RefSeq" id="WP_084053055.1">
    <property type="nucleotide sequence ID" value="NZ_FWWT01000016.1"/>
</dbReference>
<proteinExistence type="predicted"/>
<protein>
    <submittedName>
        <fullName evidence="1">Uncharacterized protein</fullName>
    </submittedName>
</protein>
<sequence length="259" mass="28609">MSGKIKIVHKMLISGIIAIVLVSQLAGCAVMDSKEMMSMIDAGQSITIELASPSYEVKIQGEQEKKIDWIKLDQLKTFNEGFRQGLDELFNINIVTENGVNGKSGCLYVDETGDRNGNTTLEDALRNKVFVTKYFKSEGIKTKLTKLAGEAYADIGDNELHGVLGTINAYYNLLPDAKNPSSFNATQSLSREEFYTLVYKTEEGVKEIRPDETFEDAVGGKITYSKFAQEVDEYSFLSVANKSLDKSSYTGSISRAEAI</sequence>
<dbReference type="EMBL" id="FWWT01000016">
    <property type="protein sequence ID" value="SMB89956.1"/>
    <property type="molecule type" value="Genomic_DNA"/>
</dbReference>
<evidence type="ECO:0000313" key="2">
    <source>
        <dbReference type="Proteomes" id="UP000192731"/>
    </source>
</evidence>
<gene>
    <name evidence="1" type="ORF">SAMN00017405_0686</name>
</gene>
<evidence type="ECO:0000313" key="1">
    <source>
        <dbReference type="EMBL" id="SMB89956.1"/>
    </source>
</evidence>
<dbReference type="Proteomes" id="UP000192731">
    <property type="component" value="Unassembled WGS sequence"/>
</dbReference>
<dbReference type="AlphaFoldDB" id="A0A1W1V9N0"/>
<organism evidence="1 2">
    <name type="scientific">Desulfonispora thiosulfatigenes DSM 11270</name>
    <dbReference type="NCBI Taxonomy" id="656914"/>
    <lineage>
        <taxon>Bacteria</taxon>
        <taxon>Bacillati</taxon>
        <taxon>Bacillota</taxon>
        <taxon>Clostridia</taxon>
        <taxon>Eubacteriales</taxon>
        <taxon>Peptococcaceae</taxon>
        <taxon>Desulfonispora</taxon>
    </lineage>
</organism>
<accession>A0A1W1V9N0</accession>
<reference evidence="1 2" key="1">
    <citation type="submission" date="2017-04" db="EMBL/GenBank/DDBJ databases">
        <authorList>
            <person name="Afonso C.L."/>
            <person name="Miller P.J."/>
            <person name="Scott M.A."/>
            <person name="Spackman E."/>
            <person name="Goraichik I."/>
            <person name="Dimitrov K.M."/>
            <person name="Suarez D.L."/>
            <person name="Swayne D.E."/>
        </authorList>
    </citation>
    <scope>NUCLEOTIDE SEQUENCE [LARGE SCALE GENOMIC DNA]</scope>
    <source>
        <strain evidence="1 2">DSM 11270</strain>
    </source>
</reference>
<dbReference type="OrthoDB" id="1939536at2"/>